<feature type="compositionally biased region" description="Gly residues" evidence="10">
    <location>
        <begin position="176"/>
        <end position="188"/>
    </location>
</feature>
<feature type="region of interest" description="Disordered" evidence="10">
    <location>
        <begin position="687"/>
        <end position="755"/>
    </location>
</feature>
<dbReference type="InterPro" id="IPR000504">
    <property type="entry name" value="RRM_dom"/>
</dbReference>
<dbReference type="InterPro" id="IPR034356">
    <property type="entry name" value="Slt11_RRM"/>
</dbReference>
<organism evidence="13 14">
    <name type="scientific">Stemphylium lycopersici</name>
    <name type="common">Tomato gray leaf spot disease fungus</name>
    <name type="synonym">Thyrospora lycopersici</name>
    <dbReference type="NCBI Taxonomy" id="183478"/>
    <lineage>
        <taxon>Eukaryota</taxon>
        <taxon>Fungi</taxon>
        <taxon>Dikarya</taxon>
        <taxon>Ascomycota</taxon>
        <taxon>Pezizomycotina</taxon>
        <taxon>Dothideomycetes</taxon>
        <taxon>Pleosporomycetidae</taxon>
        <taxon>Pleosporales</taxon>
        <taxon>Pleosporineae</taxon>
        <taxon>Pleosporaceae</taxon>
        <taxon>Stemphylium</taxon>
    </lineage>
</organism>
<evidence type="ECO:0000256" key="2">
    <source>
        <dbReference type="ARBA" id="ARBA00007781"/>
    </source>
</evidence>
<reference evidence="14" key="1">
    <citation type="submission" date="2018-05" db="EMBL/GenBank/DDBJ databases">
        <title>Draft genome sequence of Stemphylium lycopersici strain CIDEFI 213.</title>
        <authorList>
            <person name="Medina R."/>
            <person name="Franco M.E.E."/>
            <person name="Lucentini C.G."/>
            <person name="Saparrat M.C.N."/>
            <person name="Balatti P.A."/>
        </authorList>
    </citation>
    <scope>NUCLEOTIDE SEQUENCE [LARGE SCALE GENOMIC DNA]</scope>
    <source>
        <strain evidence="14">CIDEFI 213</strain>
    </source>
</reference>
<keyword evidence="5 9" id="KW-0694">RNA-binding</keyword>
<accession>A0A364NCP6</accession>
<dbReference type="PANTHER" id="PTHR14089:SF6">
    <property type="entry name" value="PRE-MRNA-SPLICING FACTOR RBM22"/>
    <property type="match status" value="1"/>
</dbReference>
<keyword evidence="3" id="KW-0507">mRNA processing</keyword>
<comment type="subcellular location">
    <subcellularLocation>
        <location evidence="1">Nucleus</location>
    </subcellularLocation>
</comment>
<dbReference type="EMBL" id="QGDH01000015">
    <property type="protein sequence ID" value="RAR15104.1"/>
    <property type="molecule type" value="Genomic_DNA"/>
</dbReference>
<dbReference type="GO" id="GO:0017070">
    <property type="term" value="F:U6 snRNA binding"/>
    <property type="evidence" value="ECO:0007669"/>
    <property type="project" value="TreeGrafter"/>
</dbReference>
<dbReference type="FunFam" id="3.30.70.330:FF:000396">
    <property type="entry name" value="Putative Pre-mRNA-splicing factor slt11"/>
    <property type="match status" value="1"/>
</dbReference>
<feature type="transmembrane region" description="Helical" evidence="11">
    <location>
        <begin position="439"/>
        <end position="458"/>
    </location>
</feature>
<evidence type="ECO:0000256" key="6">
    <source>
        <dbReference type="ARBA" id="ARBA00023187"/>
    </source>
</evidence>
<dbReference type="SMART" id="SM00360">
    <property type="entry name" value="RRM"/>
    <property type="match status" value="1"/>
</dbReference>
<dbReference type="STRING" id="183478.A0A364NCP6"/>
<feature type="compositionally biased region" description="Basic residues" evidence="10">
    <location>
        <begin position="745"/>
        <end position="755"/>
    </location>
</feature>
<evidence type="ECO:0000256" key="10">
    <source>
        <dbReference type="SAM" id="MobiDB-lite"/>
    </source>
</evidence>
<feature type="domain" description="RRM" evidence="12">
    <location>
        <begin position="242"/>
        <end position="315"/>
    </location>
</feature>
<dbReference type="InterPro" id="IPR012677">
    <property type="entry name" value="Nucleotide-bd_a/b_plait_sf"/>
</dbReference>
<evidence type="ECO:0000259" key="12">
    <source>
        <dbReference type="PROSITE" id="PS50102"/>
    </source>
</evidence>
<dbReference type="AlphaFoldDB" id="A0A364NCP6"/>
<feature type="region of interest" description="Disordered" evidence="10">
    <location>
        <begin position="156"/>
        <end position="240"/>
    </location>
</feature>
<keyword evidence="11" id="KW-0472">Membrane</keyword>
<dbReference type="Pfam" id="PF21369">
    <property type="entry name" value="STL11_N"/>
    <property type="match status" value="1"/>
</dbReference>
<feature type="region of interest" description="Disordered" evidence="10">
    <location>
        <begin position="504"/>
        <end position="611"/>
    </location>
</feature>
<dbReference type="GO" id="GO:0036002">
    <property type="term" value="F:pre-mRNA binding"/>
    <property type="evidence" value="ECO:0007669"/>
    <property type="project" value="TreeGrafter"/>
</dbReference>
<proteinExistence type="inferred from homology"/>
<dbReference type="InterPro" id="IPR035979">
    <property type="entry name" value="RBD_domain_sf"/>
</dbReference>
<dbReference type="Proteomes" id="UP000249619">
    <property type="component" value="Unassembled WGS sequence"/>
</dbReference>
<name>A0A364NCP6_STELY</name>
<dbReference type="GO" id="GO:0071006">
    <property type="term" value="C:U2-type catalytic step 1 spliceosome"/>
    <property type="evidence" value="ECO:0007669"/>
    <property type="project" value="TreeGrafter"/>
</dbReference>
<dbReference type="PANTHER" id="PTHR14089">
    <property type="entry name" value="PRE-MRNA-SPLICING FACTOR RBM22"/>
    <property type="match status" value="1"/>
</dbReference>
<keyword evidence="11" id="KW-0812">Transmembrane</keyword>
<feature type="compositionally biased region" description="Pro residues" evidence="10">
    <location>
        <begin position="529"/>
        <end position="556"/>
    </location>
</feature>
<evidence type="ECO:0000256" key="7">
    <source>
        <dbReference type="ARBA" id="ARBA00023242"/>
    </source>
</evidence>
<dbReference type="PROSITE" id="PS50102">
    <property type="entry name" value="RRM"/>
    <property type="match status" value="1"/>
</dbReference>
<keyword evidence="7" id="KW-0539">Nucleus</keyword>
<keyword evidence="11" id="KW-1133">Transmembrane helix</keyword>
<evidence type="ECO:0000256" key="5">
    <source>
        <dbReference type="ARBA" id="ARBA00022884"/>
    </source>
</evidence>
<evidence type="ECO:0000256" key="8">
    <source>
        <dbReference type="ARBA" id="ARBA00025609"/>
    </source>
</evidence>
<dbReference type="InterPro" id="IPR039171">
    <property type="entry name" value="Cwc2/Slt11"/>
</dbReference>
<sequence>MPPQIKTDLNRSGWETTDFPSVCEKCLPDNPYVQMLKEDYGAECKICTRPFTIFRWKADRTARQKRTNICLTCARLKNCCQHCMLDLSFGLPIVVRDAALKMVAPGPQSDINRQYYAQEHEKEIEEGRGAMEAYEKTDEKARDLLKRLAQSEPYYKKQRRIEAEGEESGQKALPAPGGGGGGAGGAGGNSESSHIPGPIRTRDSRGTPARGSMRPGRGGRAGGPSAEPNPQDWLPPADPNVASLFVTGVEDDLPEHELRKHFSQYGQLRSLVCSHRAHCAYVNYVKRQDAETAADTMKGKVVIKGCPMRVTWGKPKQLDSLDQNVRMQYAREGRQAAGPSRRAAVSQAAIEAAPQNNLDSMVVAPPPGADDEGSEDAASFERTLNALTGKINRAAARNDSQKQLSRRARVMWTLYAGFAYILTAVVLTFVTGWQNWGPIEGTVVAGGPVFIYGLRYALMSYFDYRIRNTEIYLEKLNKERDATIERLKEATKYNSTQQLLEKYGASPKQEPVQEDGSPGPRKSQGSQKPVPPPGPRTGMAPPPTANIHRPQPPQLPTTPQQLPSNLPPQGPSPPPQLPPQHAPGAEFAPNAYGTNASRQQSTSEPTTVPETHWYDRILDALLGEDETQAKNRFALICTECRLVNGQAPPGARTLEDVGRWRCGGCSAWNGKEKPREDAITRLVQGWESERRAKDGSRKQSIDGGIDSDNRETEDDGGIVVGPDESSGVDVAADSAEDVPPPSRNTRSKSKAKMKK</sequence>
<feature type="transmembrane region" description="Helical" evidence="11">
    <location>
        <begin position="412"/>
        <end position="433"/>
    </location>
</feature>
<keyword evidence="14" id="KW-1185">Reference proteome</keyword>
<evidence type="ECO:0000256" key="1">
    <source>
        <dbReference type="ARBA" id="ARBA00004123"/>
    </source>
</evidence>
<comment type="caution">
    <text evidence="13">The sequence shown here is derived from an EMBL/GenBank/DDBJ whole genome shotgun (WGS) entry which is preliminary data.</text>
</comment>
<feature type="compositionally biased region" description="Polar residues" evidence="10">
    <location>
        <begin position="592"/>
        <end position="609"/>
    </location>
</feature>
<dbReference type="GO" id="GO:0071007">
    <property type="term" value="C:U2-type catalytic step 2 spliceosome"/>
    <property type="evidence" value="ECO:0007669"/>
    <property type="project" value="TreeGrafter"/>
</dbReference>
<comment type="function">
    <text evidence="8">Involved in pre-mRNA splicing. Facilitates the cooperative formation of U2/U6 helix II in association with stem II in the spliceosome. Binds to RNA.</text>
</comment>
<dbReference type="InterPro" id="IPR048995">
    <property type="entry name" value="STL11/RBM22-like_N"/>
</dbReference>
<dbReference type="InterPro" id="IPR019273">
    <property type="entry name" value="Lunapark_Znf"/>
</dbReference>
<protein>
    <submittedName>
        <fullName evidence="13">Pre-mrna-splicing factor slt11</fullName>
    </submittedName>
</protein>
<dbReference type="Pfam" id="PF10058">
    <property type="entry name" value="Zn_ribbon_10"/>
    <property type="match status" value="1"/>
</dbReference>
<evidence type="ECO:0000313" key="14">
    <source>
        <dbReference type="Proteomes" id="UP000249619"/>
    </source>
</evidence>
<dbReference type="GO" id="GO:0008380">
    <property type="term" value="P:RNA splicing"/>
    <property type="evidence" value="ECO:0007669"/>
    <property type="project" value="UniProtKB-KW"/>
</dbReference>
<dbReference type="GO" id="GO:0006397">
    <property type="term" value="P:mRNA processing"/>
    <property type="evidence" value="ECO:0007669"/>
    <property type="project" value="UniProtKB-KW"/>
</dbReference>
<feature type="compositionally biased region" description="Basic and acidic residues" evidence="10">
    <location>
        <begin position="687"/>
        <end position="700"/>
    </location>
</feature>
<comment type="similarity">
    <text evidence="2">Belongs to the SLT11 family.</text>
</comment>
<dbReference type="GO" id="GO:0000974">
    <property type="term" value="C:Prp19 complex"/>
    <property type="evidence" value="ECO:0007669"/>
    <property type="project" value="TreeGrafter"/>
</dbReference>
<dbReference type="SUPFAM" id="SSF54928">
    <property type="entry name" value="RNA-binding domain, RBD"/>
    <property type="match status" value="1"/>
</dbReference>
<evidence type="ECO:0000256" key="11">
    <source>
        <dbReference type="SAM" id="Phobius"/>
    </source>
</evidence>
<feature type="compositionally biased region" description="Pro residues" evidence="10">
    <location>
        <begin position="565"/>
        <end position="581"/>
    </location>
</feature>
<gene>
    <name evidence="13" type="ORF">DDE83_001541</name>
</gene>
<keyword evidence="4" id="KW-0747">Spliceosome</keyword>
<dbReference type="CDD" id="cd12265">
    <property type="entry name" value="RRM_SLT11"/>
    <property type="match status" value="1"/>
</dbReference>
<dbReference type="Gene3D" id="3.30.70.330">
    <property type="match status" value="1"/>
</dbReference>
<evidence type="ECO:0000256" key="4">
    <source>
        <dbReference type="ARBA" id="ARBA00022728"/>
    </source>
</evidence>
<evidence type="ECO:0000256" key="3">
    <source>
        <dbReference type="ARBA" id="ARBA00022664"/>
    </source>
</evidence>
<keyword evidence="6" id="KW-0508">mRNA splicing</keyword>
<dbReference type="Pfam" id="PF00076">
    <property type="entry name" value="RRM_1"/>
    <property type="match status" value="1"/>
</dbReference>
<evidence type="ECO:0000256" key="9">
    <source>
        <dbReference type="PROSITE-ProRule" id="PRU00176"/>
    </source>
</evidence>
<evidence type="ECO:0000313" key="13">
    <source>
        <dbReference type="EMBL" id="RAR15104.1"/>
    </source>
</evidence>